<evidence type="ECO:0000259" key="1">
    <source>
        <dbReference type="Pfam" id="PF17107"/>
    </source>
</evidence>
<feature type="domain" description="NACHT-NTPase and P-loop NTPases N-terminal" evidence="1">
    <location>
        <begin position="11"/>
        <end position="136"/>
    </location>
</feature>
<reference evidence="2 3" key="1">
    <citation type="journal article" date="2016" name="Nat. Commun.">
        <title>Ectomycorrhizal ecology is imprinted in the genome of the dominant symbiotic fungus Cenococcum geophilum.</title>
        <authorList>
            <consortium name="DOE Joint Genome Institute"/>
            <person name="Peter M."/>
            <person name="Kohler A."/>
            <person name="Ohm R.A."/>
            <person name="Kuo A."/>
            <person name="Krutzmann J."/>
            <person name="Morin E."/>
            <person name="Arend M."/>
            <person name="Barry K.W."/>
            <person name="Binder M."/>
            <person name="Choi C."/>
            <person name="Clum A."/>
            <person name="Copeland A."/>
            <person name="Grisel N."/>
            <person name="Haridas S."/>
            <person name="Kipfer T."/>
            <person name="LaButti K."/>
            <person name="Lindquist E."/>
            <person name="Lipzen A."/>
            <person name="Maire R."/>
            <person name="Meier B."/>
            <person name="Mihaltcheva S."/>
            <person name="Molinier V."/>
            <person name="Murat C."/>
            <person name="Poggeler S."/>
            <person name="Quandt C.A."/>
            <person name="Sperisen C."/>
            <person name="Tritt A."/>
            <person name="Tisserant E."/>
            <person name="Crous P.W."/>
            <person name="Henrissat B."/>
            <person name="Nehls U."/>
            <person name="Egli S."/>
            <person name="Spatafora J.W."/>
            <person name="Grigoriev I.V."/>
            <person name="Martin F.M."/>
        </authorList>
    </citation>
    <scope>NUCLEOTIDE SEQUENCE [LARGE SCALE GENOMIC DNA]</scope>
    <source>
        <strain evidence="2 3">CBS 459.81</strain>
    </source>
</reference>
<evidence type="ECO:0000313" key="3">
    <source>
        <dbReference type="Proteomes" id="UP000250266"/>
    </source>
</evidence>
<accession>A0A8E2DXG2</accession>
<name>A0A8E2DXG2_9PEZI</name>
<evidence type="ECO:0000313" key="2">
    <source>
        <dbReference type="EMBL" id="OCK73506.1"/>
    </source>
</evidence>
<gene>
    <name evidence="2" type="ORF">K432DRAFT_233228</name>
</gene>
<dbReference type="AlphaFoldDB" id="A0A8E2DXG2"/>
<dbReference type="OrthoDB" id="3200163at2759"/>
<keyword evidence="3" id="KW-1185">Reference proteome</keyword>
<proteinExistence type="predicted"/>
<dbReference type="InterPro" id="IPR031352">
    <property type="entry name" value="SesA"/>
</dbReference>
<protein>
    <recommendedName>
        <fullName evidence="1">NACHT-NTPase and P-loop NTPases N-terminal domain-containing protein</fullName>
    </recommendedName>
</protein>
<dbReference type="EMBL" id="KV745749">
    <property type="protein sequence ID" value="OCK73506.1"/>
    <property type="molecule type" value="Genomic_DNA"/>
</dbReference>
<dbReference type="Proteomes" id="UP000250266">
    <property type="component" value="Unassembled WGS sequence"/>
</dbReference>
<organism evidence="2 3">
    <name type="scientific">Lepidopterella palustris CBS 459.81</name>
    <dbReference type="NCBI Taxonomy" id="1314670"/>
    <lineage>
        <taxon>Eukaryota</taxon>
        <taxon>Fungi</taxon>
        <taxon>Dikarya</taxon>
        <taxon>Ascomycota</taxon>
        <taxon>Pezizomycotina</taxon>
        <taxon>Dothideomycetes</taxon>
        <taxon>Pleosporomycetidae</taxon>
        <taxon>Mytilinidiales</taxon>
        <taxon>Argynnaceae</taxon>
        <taxon>Lepidopterella</taxon>
    </lineage>
</organism>
<sequence>MAEAIAAVSIVANIVQLVEFGSRVLKRLEEYQSKFGEVPDAFRHINTQLPVLLDALEQTKAAINSGSMQDETKKSILPAIQECKVQIQLLEDVIIKALPVSGDSWARTRGKALRSLMYDAKAEKITVVIRGYIQTLTYHAAVLSAARPITGSQIYYTSPILQYYSGVEQG</sequence>
<dbReference type="Pfam" id="PF17107">
    <property type="entry name" value="SesA"/>
    <property type="match status" value="1"/>
</dbReference>